<name>A0AC34R387_9BILA</name>
<dbReference type="Proteomes" id="UP000887576">
    <property type="component" value="Unplaced"/>
</dbReference>
<dbReference type="WBParaSite" id="JU765_v2.g3024.t1">
    <property type="protein sequence ID" value="JU765_v2.g3024.t1"/>
    <property type="gene ID" value="JU765_v2.g3024"/>
</dbReference>
<sequence>MVKAGRTPLRCLALDYGADLVYTEEIVDVKLLNSKRIVNDVLKTVDYMLEDEVVLRIADAEKSKLVLQIGTNNAENALGVLKKVENDVAALDVNMGCPKPFSISGGMGAALLSKPDLVKEILTALVKEAKIPISCKIRVLETIEETLKFVEMIQSTGIAAFAVHGRRKTERPTDINRIDEIRRIVEVSKIPVIANGSSSSIHNFADIENFRKETGASSIMIGRKALSNPSVFRKDGLLTMQEEIENFIDKCCQMDESYVQCKYVVQRILGSQQEFDPRGRATVAAANVQEICRAWNKEDEFLKWKDYRQRHNLKRKAAIEEIDGIHYGSFSFPPKRLRQKITPKVVSNTYCDNRRIQRPIYVTKKRESDSRFEGQVEIDGRKFLSRISQPNTKMAEQVAALVALVGLGLRDQLPGEWED</sequence>
<protein>
    <submittedName>
        <fullName evidence="2">DRBM domain-containing protein</fullName>
    </submittedName>
</protein>
<accession>A0AC34R387</accession>
<proteinExistence type="predicted"/>
<organism evidence="1 2">
    <name type="scientific">Panagrolaimus sp. JU765</name>
    <dbReference type="NCBI Taxonomy" id="591449"/>
    <lineage>
        <taxon>Eukaryota</taxon>
        <taxon>Metazoa</taxon>
        <taxon>Ecdysozoa</taxon>
        <taxon>Nematoda</taxon>
        <taxon>Chromadorea</taxon>
        <taxon>Rhabditida</taxon>
        <taxon>Tylenchina</taxon>
        <taxon>Panagrolaimomorpha</taxon>
        <taxon>Panagrolaimoidea</taxon>
        <taxon>Panagrolaimidae</taxon>
        <taxon>Panagrolaimus</taxon>
    </lineage>
</organism>
<reference evidence="2" key="1">
    <citation type="submission" date="2022-11" db="UniProtKB">
        <authorList>
            <consortium name="WormBaseParasite"/>
        </authorList>
    </citation>
    <scope>IDENTIFICATION</scope>
</reference>
<evidence type="ECO:0000313" key="1">
    <source>
        <dbReference type="Proteomes" id="UP000887576"/>
    </source>
</evidence>
<evidence type="ECO:0000313" key="2">
    <source>
        <dbReference type="WBParaSite" id="JU765_v2.g3024.t1"/>
    </source>
</evidence>